<evidence type="ECO:0000256" key="2">
    <source>
        <dbReference type="SAM" id="Phobius"/>
    </source>
</evidence>
<protein>
    <submittedName>
        <fullName evidence="3">Uncharacterized protein</fullName>
    </submittedName>
</protein>
<gene>
    <name evidence="3" type="ORF">ENN51_00485</name>
</gene>
<feature type="coiled-coil region" evidence="1">
    <location>
        <begin position="43"/>
        <end position="99"/>
    </location>
</feature>
<dbReference type="Proteomes" id="UP000885672">
    <property type="component" value="Unassembled WGS sequence"/>
</dbReference>
<name>A0A7V0XEK5_UNCW3</name>
<keyword evidence="2" id="KW-0472">Membrane</keyword>
<reference evidence="3" key="1">
    <citation type="journal article" date="2020" name="mSystems">
        <title>Genome- and Community-Level Interaction Insights into Carbon Utilization and Element Cycling Functions of Hydrothermarchaeota in Hydrothermal Sediment.</title>
        <authorList>
            <person name="Zhou Z."/>
            <person name="Liu Y."/>
            <person name="Xu W."/>
            <person name="Pan J."/>
            <person name="Luo Z.H."/>
            <person name="Li M."/>
        </authorList>
    </citation>
    <scope>NUCLEOTIDE SEQUENCE [LARGE SCALE GENOMIC DNA]</scope>
    <source>
        <strain evidence="3">SpSt-1182</strain>
    </source>
</reference>
<evidence type="ECO:0000256" key="1">
    <source>
        <dbReference type="SAM" id="Coils"/>
    </source>
</evidence>
<evidence type="ECO:0000313" key="3">
    <source>
        <dbReference type="EMBL" id="HDQ98751.1"/>
    </source>
</evidence>
<feature type="transmembrane region" description="Helical" evidence="2">
    <location>
        <begin position="6"/>
        <end position="24"/>
    </location>
</feature>
<sequence length="136" mass="15380">MNTLFRLLLVAFIALSGVLVYVVVRQNRARSDYLVSEVSADSIIAYEDRADSLERVTEILEADLPSLRLLDQPAARFRLDRLRGEIAALRTAVERYRVARTPTEQNQAYRECILLYGRATGICDALFVEPSAETDE</sequence>
<organism evidence="3">
    <name type="scientific">candidate division WOR-3 bacterium</name>
    <dbReference type="NCBI Taxonomy" id="2052148"/>
    <lineage>
        <taxon>Bacteria</taxon>
        <taxon>Bacteria division WOR-3</taxon>
    </lineage>
</organism>
<keyword evidence="2" id="KW-1133">Transmembrane helix</keyword>
<proteinExistence type="predicted"/>
<comment type="caution">
    <text evidence="3">The sequence shown here is derived from an EMBL/GenBank/DDBJ whole genome shotgun (WGS) entry which is preliminary data.</text>
</comment>
<dbReference type="AlphaFoldDB" id="A0A7V0XEK5"/>
<dbReference type="EMBL" id="DSBX01000013">
    <property type="protein sequence ID" value="HDQ98751.1"/>
    <property type="molecule type" value="Genomic_DNA"/>
</dbReference>
<keyword evidence="1" id="KW-0175">Coiled coil</keyword>
<keyword evidence="2" id="KW-0812">Transmembrane</keyword>
<accession>A0A7V0XEK5</accession>